<name>A0A2K3KFC6_TRIPR</name>
<reference evidence="1 2" key="1">
    <citation type="journal article" date="2014" name="Am. J. Bot.">
        <title>Genome assembly and annotation for red clover (Trifolium pratense; Fabaceae).</title>
        <authorList>
            <person name="Istvanek J."/>
            <person name="Jaros M."/>
            <person name="Krenek A."/>
            <person name="Repkova J."/>
        </authorList>
    </citation>
    <scope>NUCLEOTIDE SEQUENCE [LARGE SCALE GENOMIC DNA]</scope>
    <source>
        <strain evidence="2">cv. Tatra</strain>
        <tissue evidence="1">Young leaves</tissue>
    </source>
</reference>
<dbReference type="EMBL" id="ASHM01172766">
    <property type="protein sequence ID" value="PNX64959.1"/>
    <property type="molecule type" value="Genomic_DNA"/>
</dbReference>
<dbReference type="AlphaFoldDB" id="A0A2K3KFC6"/>
<reference evidence="1 2" key="2">
    <citation type="journal article" date="2017" name="Front. Plant Sci.">
        <title>Gene Classification and Mining of Molecular Markers Useful in Red Clover (Trifolium pratense) Breeding.</title>
        <authorList>
            <person name="Istvanek J."/>
            <person name="Dluhosova J."/>
            <person name="Dluhos P."/>
            <person name="Patkova L."/>
            <person name="Nedelnik J."/>
            <person name="Repkova J."/>
        </authorList>
    </citation>
    <scope>NUCLEOTIDE SEQUENCE [LARGE SCALE GENOMIC DNA]</scope>
    <source>
        <strain evidence="2">cv. Tatra</strain>
        <tissue evidence="1">Young leaves</tissue>
    </source>
</reference>
<protein>
    <submittedName>
        <fullName evidence="1">Uncharacterized protein</fullName>
    </submittedName>
</protein>
<accession>A0A2K3KFC6</accession>
<evidence type="ECO:0000313" key="2">
    <source>
        <dbReference type="Proteomes" id="UP000236291"/>
    </source>
</evidence>
<comment type="caution">
    <text evidence="1">The sequence shown here is derived from an EMBL/GenBank/DDBJ whole genome shotgun (WGS) entry which is preliminary data.</text>
</comment>
<sequence>MARDIDNYEQTQVTGWSLQKDTIFIGWKQPQDGWVTLNCDDTHKSSINLSGCGGLL</sequence>
<gene>
    <name evidence="1" type="ORF">L195_g062364</name>
</gene>
<proteinExistence type="predicted"/>
<evidence type="ECO:0000313" key="1">
    <source>
        <dbReference type="EMBL" id="PNX64959.1"/>
    </source>
</evidence>
<organism evidence="1 2">
    <name type="scientific">Trifolium pratense</name>
    <name type="common">Red clover</name>
    <dbReference type="NCBI Taxonomy" id="57577"/>
    <lineage>
        <taxon>Eukaryota</taxon>
        <taxon>Viridiplantae</taxon>
        <taxon>Streptophyta</taxon>
        <taxon>Embryophyta</taxon>
        <taxon>Tracheophyta</taxon>
        <taxon>Spermatophyta</taxon>
        <taxon>Magnoliopsida</taxon>
        <taxon>eudicotyledons</taxon>
        <taxon>Gunneridae</taxon>
        <taxon>Pentapetalae</taxon>
        <taxon>rosids</taxon>
        <taxon>fabids</taxon>
        <taxon>Fabales</taxon>
        <taxon>Fabaceae</taxon>
        <taxon>Papilionoideae</taxon>
        <taxon>50 kb inversion clade</taxon>
        <taxon>NPAAA clade</taxon>
        <taxon>Hologalegina</taxon>
        <taxon>IRL clade</taxon>
        <taxon>Trifolieae</taxon>
        <taxon>Trifolium</taxon>
    </lineage>
</organism>
<dbReference type="Proteomes" id="UP000236291">
    <property type="component" value="Unassembled WGS sequence"/>
</dbReference>